<evidence type="ECO:0000256" key="9">
    <source>
        <dbReference type="ARBA" id="ARBA00023136"/>
    </source>
</evidence>
<evidence type="ECO:0000256" key="2">
    <source>
        <dbReference type="ARBA" id="ARBA00008697"/>
    </source>
</evidence>
<comment type="subunit">
    <text evidence="3">The complex is composed of two ATP-binding proteins (HrtA), two transmembrane proteins (HrtB) and a solute-binding protein.</text>
</comment>
<evidence type="ECO:0000256" key="7">
    <source>
        <dbReference type="ARBA" id="ARBA00022692"/>
    </source>
</evidence>
<feature type="transmembrane region" description="Helical" evidence="11">
    <location>
        <begin position="286"/>
        <end position="313"/>
    </location>
</feature>
<keyword evidence="14" id="KW-1185">Reference proteome</keyword>
<reference evidence="13" key="1">
    <citation type="journal article" date="2014" name="Int. J. Syst. Evol. Microbiol.">
        <title>Complete genome sequence of Corynebacterium casei LMG S-19264T (=DSM 44701T), isolated from a smear-ripened cheese.</title>
        <authorList>
            <consortium name="US DOE Joint Genome Institute (JGI-PGF)"/>
            <person name="Walter F."/>
            <person name="Albersmeier A."/>
            <person name="Kalinowski J."/>
            <person name="Ruckert C."/>
        </authorList>
    </citation>
    <scope>NUCLEOTIDE SEQUENCE</scope>
    <source>
        <strain evidence="13">CGMCC 1.12754</strain>
    </source>
</reference>
<sequence>MFLALRELKYAKLRYALIGLIMVLIAGLIFIISGLTKGLAADNASSIQNLQADYLVLEDSIEQQLNRSSIPALAGDDIKNIDGVKDASPLTLQMMSVGFHGSEQKLDVAMFATEANGMLVPPVAEGNGLDQDNGILIDSSLKREGVKIGDTLTAGNNNTELIVKGFVEGQRYSHTPVVFISEEIFYQMMGNNDDSANMVNAIALNFDETNGDAIQSKLSDDFVLTSKEEVLTNVPSYSQEQASLTMMIVFLFVISSFVLAAFFYVITLQKRDQFGVLKALGARTMYLIRSLVGQVLFLSVICIGLGILVTYGIKLALPAGIPFQLTAEGMMQYSLLILTMAVIGSLLSLFQIAKIDPVEAIEGGAN</sequence>
<keyword evidence="6" id="KW-1003">Cell membrane</keyword>
<comment type="similarity">
    <text evidence="2">Belongs to the ABC-4 integral membrane protein family. HrtB subfamily.</text>
</comment>
<keyword evidence="8 11" id="KW-1133">Transmembrane helix</keyword>
<dbReference type="PANTHER" id="PTHR43738:SF1">
    <property type="entry name" value="HEMIN TRANSPORT SYSTEM PERMEASE PROTEIN HRTB-RELATED"/>
    <property type="match status" value="1"/>
</dbReference>
<evidence type="ECO:0000259" key="12">
    <source>
        <dbReference type="Pfam" id="PF02687"/>
    </source>
</evidence>
<dbReference type="PANTHER" id="PTHR43738">
    <property type="entry name" value="ABC TRANSPORTER, MEMBRANE PROTEIN"/>
    <property type="match status" value="1"/>
</dbReference>
<proteinExistence type="inferred from homology"/>
<evidence type="ECO:0000256" key="10">
    <source>
        <dbReference type="ARBA" id="ARBA00024973"/>
    </source>
</evidence>
<evidence type="ECO:0000256" key="5">
    <source>
        <dbReference type="ARBA" id="ARBA00022448"/>
    </source>
</evidence>
<comment type="caution">
    <text evidence="13">The sequence shown here is derived from an EMBL/GenBank/DDBJ whole genome shotgun (WGS) entry which is preliminary data.</text>
</comment>
<evidence type="ECO:0000256" key="4">
    <source>
        <dbReference type="ARBA" id="ARBA00016962"/>
    </source>
</evidence>
<comment type="subcellular location">
    <subcellularLocation>
        <location evidence="1">Cell membrane</location>
        <topology evidence="1">Multi-pass membrane protein</topology>
    </subcellularLocation>
</comment>
<keyword evidence="9 11" id="KW-0472">Membrane</keyword>
<dbReference type="EMBL" id="BMFR01000024">
    <property type="protein sequence ID" value="GGG86855.1"/>
    <property type="molecule type" value="Genomic_DNA"/>
</dbReference>
<evidence type="ECO:0000256" key="3">
    <source>
        <dbReference type="ARBA" id="ARBA00011131"/>
    </source>
</evidence>
<feature type="transmembrane region" description="Helical" evidence="11">
    <location>
        <begin position="333"/>
        <end position="353"/>
    </location>
</feature>
<evidence type="ECO:0000313" key="13">
    <source>
        <dbReference type="EMBL" id="GGG86855.1"/>
    </source>
</evidence>
<feature type="transmembrane region" description="Helical" evidence="11">
    <location>
        <begin position="244"/>
        <end position="266"/>
    </location>
</feature>
<dbReference type="GO" id="GO:0005886">
    <property type="term" value="C:plasma membrane"/>
    <property type="evidence" value="ECO:0007669"/>
    <property type="project" value="UniProtKB-SubCell"/>
</dbReference>
<feature type="domain" description="ABC3 transporter permease C-terminal" evidence="12">
    <location>
        <begin position="246"/>
        <end position="357"/>
    </location>
</feature>
<dbReference type="RefSeq" id="WP_188456748.1">
    <property type="nucleotide sequence ID" value="NZ_BMFR01000024.1"/>
</dbReference>
<dbReference type="AlphaFoldDB" id="A0A917M8Z8"/>
<keyword evidence="5" id="KW-0813">Transport</keyword>
<name>A0A917M8Z8_9BACI</name>
<gene>
    <name evidence="13" type="ORF">GCM10011398_35850</name>
</gene>
<protein>
    <recommendedName>
        <fullName evidence="4">Putative hemin transport system permease protein HrtB</fullName>
    </recommendedName>
</protein>
<comment type="function">
    <text evidence="10">Part of the ABC transporter complex hrt involved in hemin import. Responsible for the translocation of the substrate across the membrane.</text>
</comment>
<evidence type="ECO:0000256" key="6">
    <source>
        <dbReference type="ARBA" id="ARBA00022475"/>
    </source>
</evidence>
<organism evidence="13 14">
    <name type="scientific">Virgibacillus oceani</name>
    <dbReference type="NCBI Taxonomy" id="1479511"/>
    <lineage>
        <taxon>Bacteria</taxon>
        <taxon>Bacillati</taxon>
        <taxon>Bacillota</taxon>
        <taxon>Bacilli</taxon>
        <taxon>Bacillales</taxon>
        <taxon>Bacillaceae</taxon>
        <taxon>Virgibacillus</taxon>
    </lineage>
</organism>
<reference evidence="13" key="2">
    <citation type="submission" date="2020-09" db="EMBL/GenBank/DDBJ databases">
        <authorList>
            <person name="Sun Q."/>
            <person name="Zhou Y."/>
        </authorList>
    </citation>
    <scope>NUCLEOTIDE SEQUENCE</scope>
    <source>
        <strain evidence="13">CGMCC 1.12754</strain>
    </source>
</reference>
<dbReference type="Pfam" id="PF02687">
    <property type="entry name" value="FtsX"/>
    <property type="match status" value="1"/>
</dbReference>
<dbReference type="Proteomes" id="UP000622860">
    <property type="component" value="Unassembled WGS sequence"/>
</dbReference>
<evidence type="ECO:0000256" key="8">
    <source>
        <dbReference type="ARBA" id="ARBA00022989"/>
    </source>
</evidence>
<evidence type="ECO:0000256" key="1">
    <source>
        <dbReference type="ARBA" id="ARBA00004651"/>
    </source>
</evidence>
<dbReference type="InterPro" id="IPR051125">
    <property type="entry name" value="ABC-4/HrtB_transporter"/>
</dbReference>
<feature type="transmembrane region" description="Helical" evidence="11">
    <location>
        <begin position="15"/>
        <end position="35"/>
    </location>
</feature>
<keyword evidence="7 11" id="KW-0812">Transmembrane</keyword>
<dbReference type="InterPro" id="IPR003838">
    <property type="entry name" value="ABC3_permease_C"/>
</dbReference>
<accession>A0A917M8Z8</accession>
<evidence type="ECO:0000256" key="11">
    <source>
        <dbReference type="SAM" id="Phobius"/>
    </source>
</evidence>
<evidence type="ECO:0000313" key="14">
    <source>
        <dbReference type="Proteomes" id="UP000622860"/>
    </source>
</evidence>